<evidence type="ECO:0000256" key="4">
    <source>
        <dbReference type="ARBA" id="ARBA00022807"/>
    </source>
</evidence>
<evidence type="ECO:0000313" key="7">
    <source>
        <dbReference type="EMBL" id="TNK91024.1"/>
    </source>
</evidence>
<dbReference type="InterPro" id="IPR036764">
    <property type="entry name" value="Peptidase_Prp_sf"/>
</dbReference>
<dbReference type="PANTHER" id="PTHR39178:SF1">
    <property type="entry name" value="RIBOSOMAL-PROCESSING CYSTEINE PROTEASE PRP"/>
    <property type="match status" value="1"/>
</dbReference>
<dbReference type="Proteomes" id="UP000313312">
    <property type="component" value="Unassembled WGS sequence"/>
</dbReference>
<dbReference type="OMA" id="EICINQK"/>
<evidence type="ECO:0000256" key="2">
    <source>
        <dbReference type="ARBA" id="ARBA00022670"/>
    </source>
</evidence>
<comment type="caution">
    <text evidence="7">The sequence shown here is derived from an EMBL/GenBank/DDBJ whole genome shotgun (WGS) entry which is preliminary data.</text>
</comment>
<reference evidence="7 8" key="1">
    <citation type="submission" date="2018-05" db="EMBL/GenBank/DDBJ databases">
        <title>Lactobacillus sanfranciscensis Ah4 draft denome sequence.</title>
        <authorList>
            <person name="Zhang G."/>
        </authorList>
    </citation>
    <scope>NUCLEOTIDE SEQUENCE [LARGE SCALE GENOMIC DNA]</scope>
    <source>
        <strain evidence="7 8">Ah4</strain>
    </source>
</reference>
<dbReference type="CDD" id="cd16332">
    <property type="entry name" value="Prp-like"/>
    <property type="match status" value="1"/>
</dbReference>
<dbReference type="RefSeq" id="WP_014081933.1">
    <property type="nucleotide sequence ID" value="NZ_BAAAXT010000017.1"/>
</dbReference>
<evidence type="ECO:0000256" key="6">
    <source>
        <dbReference type="ARBA" id="ARBA00044538"/>
    </source>
</evidence>
<dbReference type="Pfam" id="PF04327">
    <property type="entry name" value="Peptidase_Prp"/>
    <property type="match status" value="1"/>
</dbReference>
<dbReference type="InterPro" id="IPR007422">
    <property type="entry name" value="Peptidase_Prp"/>
</dbReference>
<evidence type="ECO:0000256" key="3">
    <source>
        <dbReference type="ARBA" id="ARBA00022801"/>
    </source>
</evidence>
<evidence type="ECO:0000313" key="8">
    <source>
        <dbReference type="Proteomes" id="UP000313312"/>
    </source>
</evidence>
<sequence length="106" mass="11476">MIKAKFNSQKNLITGFTLSGHADSGEYGHDIVCAAVSVLSISTVNGLSQVAGIKPMVDQDEKNGGYLAVTIKDIDLDNIRVQALLLCFKNGISDIAKQYDQYIKVQ</sequence>
<dbReference type="GO" id="GO:0006508">
    <property type="term" value="P:proteolysis"/>
    <property type="evidence" value="ECO:0007669"/>
    <property type="project" value="UniProtKB-KW"/>
</dbReference>
<dbReference type="Gene3D" id="3.30.70.1490">
    <property type="entry name" value="Cysteine protease Prp"/>
    <property type="match status" value="1"/>
</dbReference>
<keyword evidence="4" id="KW-0788">Thiol protease</keyword>
<keyword evidence="3" id="KW-0378">Hydrolase</keyword>
<protein>
    <recommendedName>
        <fullName evidence="6">Ribosomal processing cysteine protease Prp</fullName>
    </recommendedName>
</protein>
<name>A0A5C4TK80_FRUSA</name>
<dbReference type="GeneID" id="93160542"/>
<dbReference type="GO" id="GO:0042254">
    <property type="term" value="P:ribosome biogenesis"/>
    <property type="evidence" value="ECO:0007669"/>
    <property type="project" value="UniProtKB-KW"/>
</dbReference>
<dbReference type="SUPFAM" id="SSF118010">
    <property type="entry name" value="TM1457-like"/>
    <property type="match status" value="1"/>
</dbReference>
<evidence type="ECO:0000256" key="1">
    <source>
        <dbReference type="ARBA" id="ARBA00022517"/>
    </source>
</evidence>
<comment type="similarity">
    <text evidence="5">Belongs to the Prp family.</text>
</comment>
<organism evidence="7 8">
    <name type="scientific">Fructilactobacillus sanfranciscensis</name>
    <name type="common">Lactobacillus sanfranciscensis</name>
    <dbReference type="NCBI Taxonomy" id="1625"/>
    <lineage>
        <taxon>Bacteria</taxon>
        <taxon>Bacillati</taxon>
        <taxon>Bacillota</taxon>
        <taxon>Bacilli</taxon>
        <taxon>Lactobacillales</taxon>
        <taxon>Lactobacillaceae</taxon>
        <taxon>Fructilactobacillus</taxon>
    </lineage>
</organism>
<accession>A0A5C4TK80</accession>
<dbReference type="PANTHER" id="PTHR39178">
    <property type="entry name" value="HYPOTHETICAL RIBOSOME-ASSOCIATED PROTEIN"/>
    <property type="match status" value="1"/>
</dbReference>
<gene>
    <name evidence="7" type="ORF">DID87_01385</name>
</gene>
<dbReference type="EMBL" id="QFCR01000002">
    <property type="protein sequence ID" value="TNK91024.1"/>
    <property type="molecule type" value="Genomic_DNA"/>
</dbReference>
<proteinExistence type="inferred from homology"/>
<evidence type="ECO:0000256" key="5">
    <source>
        <dbReference type="ARBA" id="ARBA00044503"/>
    </source>
</evidence>
<dbReference type="AlphaFoldDB" id="A0A5C4TK80"/>
<keyword evidence="2 7" id="KW-0645">Protease</keyword>
<keyword evidence="1" id="KW-0690">Ribosome biogenesis</keyword>
<dbReference type="GO" id="GO:0008234">
    <property type="term" value="F:cysteine-type peptidase activity"/>
    <property type="evidence" value="ECO:0007669"/>
    <property type="project" value="UniProtKB-KW"/>
</dbReference>